<sequence>MSHLSLDFVSTIRADRSGLVDALSDADGLTTWAREHAAELGLDPGFTASGELREQVVRLRQAVRALFARAVTPEPPSRADAPELPGFEESLALVNAAALAAPTAAQLSWNGAPSLVVTPARGTDEPARLCGRLATAAVEFLAGPDRALLRTCRAPRCVLYFVKEHPRQEWCSTACGNRARAARHYREHKRRPASNAIDANLPL</sequence>
<protein>
    <submittedName>
        <fullName evidence="3">CGNR zinc finger domain-containing protein</fullName>
    </submittedName>
</protein>
<dbReference type="PANTHER" id="PTHR35525">
    <property type="entry name" value="BLL6575 PROTEIN"/>
    <property type="match status" value="1"/>
</dbReference>
<evidence type="ECO:0000259" key="2">
    <source>
        <dbReference type="Pfam" id="PF11706"/>
    </source>
</evidence>
<accession>A0ABN2EZ43</accession>
<dbReference type="InterPro" id="IPR023286">
    <property type="entry name" value="ABATE_dom_sf"/>
</dbReference>
<evidence type="ECO:0000313" key="4">
    <source>
        <dbReference type="Proteomes" id="UP001500064"/>
    </source>
</evidence>
<dbReference type="PANTHER" id="PTHR35525:SF3">
    <property type="entry name" value="BLL6575 PROTEIN"/>
    <property type="match status" value="1"/>
</dbReference>
<dbReference type="InterPro" id="IPR010852">
    <property type="entry name" value="ABATE"/>
</dbReference>
<comment type="caution">
    <text evidence="3">The sequence shown here is derived from an EMBL/GenBank/DDBJ whole genome shotgun (WGS) entry which is preliminary data.</text>
</comment>
<dbReference type="Proteomes" id="UP001500064">
    <property type="component" value="Unassembled WGS sequence"/>
</dbReference>
<feature type="region of interest" description="Disordered" evidence="1">
    <location>
        <begin position="184"/>
        <end position="203"/>
    </location>
</feature>
<evidence type="ECO:0000313" key="3">
    <source>
        <dbReference type="EMBL" id="GAA1620613.1"/>
    </source>
</evidence>
<dbReference type="Gene3D" id="1.10.3300.10">
    <property type="entry name" value="Jann2411-like domain"/>
    <property type="match status" value="1"/>
</dbReference>
<proteinExistence type="predicted"/>
<dbReference type="Pfam" id="PF07336">
    <property type="entry name" value="ABATE"/>
    <property type="match status" value="1"/>
</dbReference>
<organism evidence="3 4">
    <name type="scientific">Nonomuraea maheshkhaliensis</name>
    <dbReference type="NCBI Taxonomy" id="419590"/>
    <lineage>
        <taxon>Bacteria</taxon>
        <taxon>Bacillati</taxon>
        <taxon>Actinomycetota</taxon>
        <taxon>Actinomycetes</taxon>
        <taxon>Streptosporangiales</taxon>
        <taxon>Streptosporangiaceae</taxon>
        <taxon>Nonomuraea</taxon>
    </lineage>
</organism>
<name>A0ABN2EZ43_9ACTN</name>
<gene>
    <name evidence="3" type="ORF">GCM10009733_016380</name>
</gene>
<dbReference type="EMBL" id="BAAAMU010000008">
    <property type="protein sequence ID" value="GAA1620613.1"/>
    <property type="molecule type" value="Genomic_DNA"/>
</dbReference>
<feature type="domain" description="Zinc finger CGNR" evidence="2">
    <location>
        <begin position="149"/>
        <end position="186"/>
    </location>
</feature>
<dbReference type="SUPFAM" id="SSF160904">
    <property type="entry name" value="Jann2411-like"/>
    <property type="match status" value="1"/>
</dbReference>
<dbReference type="InterPro" id="IPR021005">
    <property type="entry name" value="Znf_CGNR"/>
</dbReference>
<reference evidence="3 4" key="1">
    <citation type="journal article" date="2019" name="Int. J. Syst. Evol. Microbiol.">
        <title>The Global Catalogue of Microorganisms (GCM) 10K type strain sequencing project: providing services to taxonomists for standard genome sequencing and annotation.</title>
        <authorList>
            <consortium name="The Broad Institute Genomics Platform"/>
            <consortium name="The Broad Institute Genome Sequencing Center for Infectious Disease"/>
            <person name="Wu L."/>
            <person name="Ma J."/>
        </authorList>
    </citation>
    <scope>NUCLEOTIDE SEQUENCE [LARGE SCALE GENOMIC DNA]</scope>
    <source>
        <strain evidence="3 4">JCM 13929</strain>
    </source>
</reference>
<dbReference type="RefSeq" id="WP_346102758.1">
    <property type="nucleotide sequence ID" value="NZ_BAAAMU010000008.1"/>
</dbReference>
<evidence type="ECO:0000256" key="1">
    <source>
        <dbReference type="SAM" id="MobiDB-lite"/>
    </source>
</evidence>
<keyword evidence="4" id="KW-1185">Reference proteome</keyword>
<dbReference type="Pfam" id="PF11706">
    <property type="entry name" value="zf-CGNR"/>
    <property type="match status" value="1"/>
</dbReference>